<gene>
    <name evidence="7" type="ORF">CK202_4771</name>
    <name evidence="6" type="ORF">CYL21_0790</name>
    <name evidence="5" type="ORF">PFNF54_02973</name>
</gene>
<evidence type="ECO:0000256" key="1">
    <source>
        <dbReference type="SAM" id="Coils"/>
    </source>
</evidence>
<keyword evidence="4" id="KW-0732">Signal</keyword>
<dbReference type="Proteomes" id="UP000754359">
    <property type="component" value="Unassembled WGS sequence"/>
</dbReference>
<name>W7JTE3_PLAFO</name>
<protein>
    <submittedName>
        <fullName evidence="6">Rifin</fullName>
    </submittedName>
</protein>
<evidence type="ECO:0000256" key="4">
    <source>
        <dbReference type="SAM" id="SignalP"/>
    </source>
</evidence>
<dbReference type="Proteomes" id="UP000232684">
    <property type="component" value="Unassembled WGS sequence"/>
</dbReference>
<reference evidence="6 10" key="3">
    <citation type="submission" date="2018-05" db="EMBL/GenBank/DDBJ databases">
        <title>Genome assembly of Plasmodium falciparum NF54 DiCre.</title>
        <authorList>
            <person name="Baumgarten S."/>
            <person name="Treeck M."/>
            <person name="Scherf A."/>
        </authorList>
    </citation>
    <scope>NUCLEOTIDE SEQUENCE [LARGE SCALE GENOMIC DNA]</scope>
    <source>
        <strain evidence="6">NF54</strain>
    </source>
</reference>
<evidence type="ECO:0000256" key="3">
    <source>
        <dbReference type="SAM" id="Phobius"/>
    </source>
</evidence>
<feature type="region of interest" description="Disordered" evidence="2">
    <location>
        <begin position="26"/>
        <end position="46"/>
    </location>
</feature>
<feature type="chain" id="PRO_5014109666" evidence="4">
    <location>
        <begin position="21"/>
        <end position="326"/>
    </location>
</feature>
<evidence type="ECO:0000313" key="10">
    <source>
        <dbReference type="Proteomes" id="UP000754359"/>
    </source>
</evidence>
<evidence type="ECO:0000256" key="2">
    <source>
        <dbReference type="SAM" id="MobiDB-lite"/>
    </source>
</evidence>
<evidence type="ECO:0000313" key="8">
    <source>
        <dbReference type="Proteomes" id="UP000030673"/>
    </source>
</evidence>
<feature type="transmembrane region" description="Helical" evidence="3">
    <location>
        <begin position="284"/>
        <end position="306"/>
    </location>
</feature>
<dbReference type="EMBL" id="KE123825">
    <property type="protein sequence ID" value="EWC88228.1"/>
    <property type="molecule type" value="Genomic_DNA"/>
</dbReference>
<dbReference type="EMBL" id="QFXU01000006">
    <property type="protein sequence ID" value="KAF4330832.1"/>
    <property type="molecule type" value="Genomic_DNA"/>
</dbReference>
<dbReference type="OMA" id="FCGAVET"/>
<evidence type="ECO:0000313" key="6">
    <source>
        <dbReference type="EMBL" id="KAF4330832.1"/>
    </source>
</evidence>
<accession>W7JTE3</accession>
<keyword evidence="3" id="KW-0812">Transmembrane</keyword>
<feature type="signal peptide" evidence="4">
    <location>
        <begin position="1"/>
        <end position="20"/>
    </location>
</feature>
<keyword evidence="3" id="KW-0472">Membrane</keyword>
<dbReference type="EMBL" id="NYMT01000016">
    <property type="protein sequence ID" value="PKC43550.1"/>
    <property type="molecule type" value="Genomic_DNA"/>
</dbReference>
<dbReference type="NCBIfam" id="TIGR01477">
    <property type="entry name" value="RIFIN"/>
    <property type="match status" value="1"/>
</dbReference>
<proteinExistence type="predicted"/>
<feature type="coiled-coil region" evidence="1">
    <location>
        <begin position="69"/>
        <end position="96"/>
    </location>
</feature>
<dbReference type="InterPro" id="IPR006373">
    <property type="entry name" value="VSA_Rifin"/>
</dbReference>
<evidence type="ECO:0000313" key="7">
    <source>
        <dbReference type="EMBL" id="PKC43550.1"/>
    </source>
</evidence>
<reference evidence="7 9" key="2">
    <citation type="submission" date="2017-11" db="EMBL/GenBank/DDBJ databases">
        <title>Plasmodium falciparum NF54 genome assembly.</title>
        <authorList>
            <person name="Bryant J.M."/>
            <person name="Baumgarten S."/>
            <person name="Scheidig-Benatar C."/>
            <person name="Scherf A."/>
        </authorList>
    </citation>
    <scope>NUCLEOTIDE SEQUENCE [LARGE SCALE GENOMIC DNA]</scope>
    <source>
        <strain evidence="7">NF54</strain>
    </source>
</reference>
<keyword evidence="1" id="KW-0175">Coiled coil</keyword>
<keyword evidence="8" id="KW-1185">Reference proteome</keyword>
<sequence length="326" mass="36470">MKLHFPKILLFFFPSNILLTSYHVHSKNKPHTTPHHTPTTTSRVLSECDTQSTNYNNDEDIKSVKEIFDRQTSQRFEEYEERMQEKRQKRKEKCDKNIQKIIQKDKREKSLEEKVEKCCLICGCGLGGVAASVGIFGTIAVNEWTKAAIEIAKGIGMNKATSAGVAKGIEATIDGLKGMLGFGNLRGVDIPAMVTEKSFNDANLLVPSIQKAYYNSCSQIPTGSAKPPFCGAVETNMQIVFSSAHSIAMESGELATKTTATLSPQFISDEITLEKTASTNLYNVITYSVIVIILIVLVMLIIYLVLRYRRKKKMNKKQQYTKLLNQ</sequence>
<dbReference type="AlphaFoldDB" id="W7JTE3"/>
<evidence type="ECO:0000313" key="9">
    <source>
        <dbReference type="Proteomes" id="UP000232684"/>
    </source>
</evidence>
<evidence type="ECO:0000313" key="5">
    <source>
        <dbReference type="EMBL" id="EWC88228.1"/>
    </source>
</evidence>
<organism evidence="5 8">
    <name type="scientific">Plasmodium falciparum (isolate NF54)</name>
    <dbReference type="NCBI Taxonomy" id="5843"/>
    <lineage>
        <taxon>Eukaryota</taxon>
        <taxon>Sar</taxon>
        <taxon>Alveolata</taxon>
        <taxon>Apicomplexa</taxon>
        <taxon>Aconoidasida</taxon>
        <taxon>Haemosporida</taxon>
        <taxon>Plasmodiidae</taxon>
        <taxon>Plasmodium</taxon>
        <taxon>Plasmodium (Laverania)</taxon>
    </lineage>
</organism>
<dbReference type="Pfam" id="PF02009">
    <property type="entry name" value="RIFIN"/>
    <property type="match status" value="1"/>
</dbReference>
<dbReference type="Proteomes" id="UP000030673">
    <property type="component" value="Unassembled WGS sequence"/>
</dbReference>
<reference evidence="5 8" key="1">
    <citation type="submission" date="2013-02" db="EMBL/GenBank/DDBJ databases">
        <title>The Genome Sequence of Plasmodium falciparum NF54.</title>
        <authorList>
            <consortium name="The Broad Institute Genome Sequencing Platform"/>
            <consortium name="The Broad Institute Genome Sequencing Center for Infectious Disease"/>
            <person name="Neafsey D."/>
            <person name="Cheeseman I."/>
            <person name="Volkman S."/>
            <person name="Adams J."/>
            <person name="Walker B."/>
            <person name="Young S.K."/>
            <person name="Zeng Q."/>
            <person name="Gargeya S."/>
            <person name="Fitzgerald M."/>
            <person name="Haas B."/>
            <person name="Abouelleil A."/>
            <person name="Alvarado L."/>
            <person name="Arachchi H.M."/>
            <person name="Berlin A.M."/>
            <person name="Chapman S.B."/>
            <person name="Dewar J."/>
            <person name="Goldberg J."/>
            <person name="Griggs A."/>
            <person name="Gujja S."/>
            <person name="Hansen M."/>
            <person name="Howarth C."/>
            <person name="Imamovic A."/>
            <person name="Larimer J."/>
            <person name="McCowan C."/>
            <person name="Murphy C."/>
            <person name="Neiman D."/>
            <person name="Pearson M."/>
            <person name="Priest M."/>
            <person name="Roberts A."/>
            <person name="Saif S."/>
            <person name="Shea T."/>
            <person name="Sisk P."/>
            <person name="Sykes S."/>
            <person name="Wortman J."/>
            <person name="Nusbaum C."/>
            <person name="Birren B."/>
        </authorList>
    </citation>
    <scope>NUCLEOTIDE SEQUENCE [LARGE SCALE GENOMIC DNA]</scope>
    <source>
        <strain evidence="5 8">NF54</strain>
    </source>
</reference>
<keyword evidence="3" id="KW-1133">Transmembrane helix</keyword>